<gene>
    <name evidence="1" type="ORF">CA85_18750</name>
</gene>
<comment type="caution">
    <text evidence="1">The sequence shown here is derived from an EMBL/GenBank/DDBJ whole genome shotgun (WGS) entry which is preliminary data.</text>
</comment>
<accession>A0A5C5YG97</accession>
<evidence type="ECO:0000313" key="2">
    <source>
        <dbReference type="Proteomes" id="UP000318053"/>
    </source>
</evidence>
<dbReference type="EMBL" id="SJPK01000003">
    <property type="protein sequence ID" value="TWT73405.1"/>
    <property type="molecule type" value="Genomic_DNA"/>
</dbReference>
<protein>
    <submittedName>
        <fullName evidence="1">Uncharacterized protein</fullName>
    </submittedName>
</protein>
<sequence>MEQRNVADQVKYGDWAVQTYRPFRFYELYRLRNPHRESNAS</sequence>
<dbReference type="Proteomes" id="UP000318053">
    <property type="component" value="Unassembled WGS sequence"/>
</dbReference>
<evidence type="ECO:0000313" key="1">
    <source>
        <dbReference type="EMBL" id="TWT73405.1"/>
    </source>
</evidence>
<dbReference type="AlphaFoldDB" id="A0A5C5YG97"/>
<reference evidence="1 2" key="1">
    <citation type="submission" date="2019-02" db="EMBL/GenBank/DDBJ databases">
        <title>Deep-cultivation of Planctomycetes and their phenomic and genomic characterization uncovers novel biology.</title>
        <authorList>
            <person name="Wiegand S."/>
            <person name="Jogler M."/>
            <person name="Boedeker C."/>
            <person name="Pinto D."/>
            <person name="Vollmers J."/>
            <person name="Rivas-Marin E."/>
            <person name="Kohn T."/>
            <person name="Peeters S.H."/>
            <person name="Heuer A."/>
            <person name="Rast P."/>
            <person name="Oberbeckmann S."/>
            <person name="Bunk B."/>
            <person name="Jeske O."/>
            <person name="Meyerdierks A."/>
            <person name="Storesund J.E."/>
            <person name="Kallscheuer N."/>
            <person name="Luecker S."/>
            <person name="Lage O.M."/>
            <person name="Pohl T."/>
            <person name="Merkel B.J."/>
            <person name="Hornburger P."/>
            <person name="Mueller R.-W."/>
            <person name="Bruemmer F."/>
            <person name="Labrenz M."/>
            <person name="Spormann A.M."/>
            <person name="Op Den Camp H."/>
            <person name="Overmann J."/>
            <person name="Amann R."/>
            <person name="Jetten M.S.M."/>
            <person name="Mascher T."/>
            <person name="Medema M.H."/>
            <person name="Devos D.P."/>
            <person name="Kaster A.-K."/>
            <person name="Ovreas L."/>
            <person name="Rohde M."/>
            <person name="Galperin M.Y."/>
            <person name="Jogler C."/>
        </authorList>
    </citation>
    <scope>NUCLEOTIDE SEQUENCE [LARGE SCALE GENOMIC DNA]</scope>
    <source>
        <strain evidence="1 2">CA85</strain>
    </source>
</reference>
<name>A0A5C5YG97_9BACT</name>
<keyword evidence="2" id="KW-1185">Reference proteome</keyword>
<organism evidence="1 2">
    <name type="scientific">Allorhodopirellula solitaria</name>
    <dbReference type="NCBI Taxonomy" id="2527987"/>
    <lineage>
        <taxon>Bacteria</taxon>
        <taxon>Pseudomonadati</taxon>
        <taxon>Planctomycetota</taxon>
        <taxon>Planctomycetia</taxon>
        <taxon>Pirellulales</taxon>
        <taxon>Pirellulaceae</taxon>
        <taxon>Allorhodopirellula</taxon>
    </lineage>
</organism>
<proteinExistence type="predicted"/>